<protein>
    <submittedName>
        <fullName evidence="1">Uncharacterized protein</fullName>
    </submittedName>
</protein>
<evidence type="ECO:0000313" key="1">
    <source>
        <dbReference type="EMBL" id="GIY46377.1"/>
    </source>
</evidence>
<gene>
    <name evidence="1" type="ORF">CDAR_408071</name>
</gene>
<reference evidence="1 2" key="1">
    <citation type="submission" date="2021-06" db="EMBL/GenBank/DDBJ databases">
        <title>Caerostris darwini draft genome.</title>
        <authorList>
            <person name="Kono N."/>
            <person name="Arakawa K."/>
        </authorList>
    </citation>
    <scope>NUCLEOTIDE SEQUENCE [LARGE SCALE GENOMIC DNA]</scope>
</reference>
<evidence type="ECO:0000313" key="2">
    <source>
        <dbReference type="Proteomes" id="UP001054837"/>
    </source>
</evidence>
<dbReference type="Proteomes" id="UP001054837">
    <property type="component" value="Unassembled WGS sequence"/>
</dbReference>
<proteinExistence type="predicted"/>
<organism evidence="1 2">
    <name type="scientific">Caerostris darwini</name>
    <dbReference type="NCBI Taxonomy" id="1538125"/>
    <lineage>
        <taxon>Eukaryota</taxon>
        <taxon>Metazoa</taxon>
        <taxon>Ecdysozoa</taxon>
        <taxon>Arthropoda</taxon>
        <taxon>Chelicerata</taxon>
        <taxon>Arachnida</taxon>
        <taxon>Araneae</taxon>
        <taxon>Araneomorphae</taxon>
        <taxon>Entelegynae</taxon>
        <taxon>Araneoidea</taxon>
        <taxon>Araneidae</taxon>
        <taxon>Caerostris</taxon>
    </lineage>
</organism>
<accession>A0AAV4TNQ0</accession>
<name>A0AAV4TNQ0_9ARAC</name>
<keyword evidence="2" id="KW-1185">Reference proteome</keyword>
<dbReference type="AlphaFoldDB" id="A0AAV4TNQ0"/>
<sequence length="136" mass="15609">MQFKTFNWRNYLTKFVKSVFSNSTTNIRFKNEKATATYQVFPCTSNSAFNFKGSSLPKLTFIKTNKVLEQQRLLVEGVTIVPEYDCFPNTKHIVPEASKMNLFSLRNPITSGDMCLQLRNGMSPILLKWPAVGRFL</sequence>
<dbReference type="EMBL" id="BPLQ01009762">
    <property type="protein sequence ID" value="GIY46377.1"/>
    <property type="molecule type" value="Genomic_DNA"/>
</dbReference>
<comment type="caution">
    <text evidence="1">The sequence shown here is derived from an EMBL/GenBank/DDBJ whole genome shotgun (WGS) entry which is preliminary data.</text>
</comment>